<evidence type="ECO:0000259" key="1">
    <source>
        <dbReference type="Pfam" id="PF04194"/>
    </source>
</evidence>
<dbReference type="PANTHER" id="PTHR12298:SF4">
    <property type="entry name" value="PROGRAMMED CELL DEATH PROTEIN 2"/>
    <property type="match status" value="1"/>
</dbReference>
<sequence>MENQSSCFRFHRFLNLNPTQILRYQRSGKLMIGYEPNLSHLGIPLIATDRAPVPGGAPDCERCGAPRCFELQLMPHLLSLIGVDQIGRSIDWASVYVYTCSQTCAVENHGYIKEFVCKQDFC</sequence>
<keyword evidence="3" id="KW-1185">Reference proteome</keyword>
<evidence type="ECO:0000313" key="2">
    <source>
        <dbReference type="EMBL" id="VDP38903.1"/>
    </source>
</evidence>
<accession>A0A183GL86</accession>
<evidence type="ECO:0000313" key="3">
    <source>
        <dbReference type="Proteomes" id="UP000050761"/>
    </source>
</evidence>
<gene>
    <name evidence="2" type="ORF">HPBE_LOCUS23456</name>
</gene>
<dbReference type="Pfam" id="PF04194">
    <property type="entry name" value="PDCD2_C"/>
    <property type="match status" value="1"/>
</dbReference>
<reference evidence="4" key="2">
    <citation type="submission" date="2019-09" db="UniProtKB">
        <authorList>
            <consortium name="WormBaseParasite"/>
        </authorList>
    </citation>
    <scope>IDENTIFICATION</scope>
</reference>
<reference evidence="2 3" key="1">
    <citation type="submission" date="2018-11" db="EMBL/GenBank/DDBJ databases">
        <authorList>
            <consortium name="Pathogen Informatics"/>
        </authorList>
    </citation>
    <scope>NUCLEOTIDE SEQUENCE [LARGE SCALE GENOMIC DNA]</scope>
</reference>
<evidence type="ECO:0000313" key="4">
    <source>
        <dbReference type="WBParaSite" id="HPBE_0002345601-mRNA-1"/>
    </source>
</evidence>
<dbReference type="InterPro" id="IPR007320">
    <property type="entry name" value="PDCD2_C"/>
</dbReference>
<dbReference type="EMBL" id="UZAH01035083">
    <property type="protein sequence ID" value="VDP38903.1"/>
    <property type="molecule type" value="Genomic_DNA"/>
</dbReference>
<proteinExistence type="predicted"/>
<dbReference type="GO" id="GO:0005737">
    <property type="term" value="C:cytoplasm"/>
    <property type="evidence" value="ECO:0007669"/>
    <property type="project" value="InterPro"/>
</dbReference>
<accession>A0A3P8GXF8</accession>
<protein>
    <submittedName>
        <fullName evidence="4">PDCD2_C domain-containing protein</fullName>
    </submittedName>
</protein>
<dbReference type="Proteomes" id="UP000050761">
    <property type="component" value="Unassembled WGS sequence"/>
</dbReference>
<name>A0A183GL86_HELPZ</name>
<organism evidence="3 4">
    <name type="scientific">Heligmosomoides polygyrus</name>
    <name type="common">Parasitic roundworm</name>
    <dbReference type="NCBI Taxonomy" id="6339"/>
    <lineage>
        <taxon>Eukaryota</taxon>
        <taxon>Metazoa</taxon>
        <taxon>Ecdysozoa</taxon>
        <taxon>Nematoda</taxon>
        <taxon>Chromadorea</taxon>
        <taxon>Rhabditida</taxon>
        <taxon>Rhabditina</taxon>
        <taxon>Rhabditomorpha</taxon>
        <taxon>Strongyloidea</taxon>
        <taxon>Heligmosomidae</taxon>
        <taxon>Heligmosomoides</taxon>
    </lineage>
</organism>
<feature type="domain" description="Programmed cell death protein 2 C-terminal" evidence="1">
    <location>
        <begin position="9"/>
        <end position="120"/>
    </location>
</feature>
<dbReference type="GO" id="GO:0005634">
    <property type="term" value="C:nucleus"/>
    <property type="evidence" value="ECO:0007669"/>
    <property type="project" value="TreeGrafter"/>
</dbReference>
<dbReference type="OrthoDB" id="443682at2759"/>
<dbReference type="AlphaFoldDB" id="A0A183GL86"/>
<dbReference type="PANTHER" id="PTHR12298">
    <property type="entry name" value="PCDC2 PROGRAMMED CELL DEATH PROTEIN 2 -RELATED"/>
    <property type="match status" value="1"/>
</dbReference>
<dbReference type="WBParaSite" id="HPBE_0002345601-mRNA-1">
    <property type="protein sequence ID" value="HPBE_0002345601-mRNA-1"/>
    <property type="gene ID" value="HPBE_0002345601"/>
</dbReference>